<dbReference type="PROSITE" id="PS51257">
    <property type="entry name" value="PROKAR_LIPOPROTEIN"/>
    <property type="match status" value="1"/>
</dbReference>
<gene>
    <name evidence="2" type="ORF">GJV26_10470</name>
</gene>
<feature type="transmembrane region" description="Helical" evidence="1">
    <location>
        <begin position="98"/>
        <end position="113"/>
    </location>
</feature>
<feature type="transmembrane region" description="Helical" evidence="1">
    <location>
        <begin position="44"/>
        <end position="64"/>
    </location>
</feature>
<keyword evidence="1" id="KW-0472">Membrane</keyword>
<accession>A0A6I3X7S2</accession>
<keyword evidence="3" id="KW-1185">Reference proteome</keyword>
<comment type="caution">
    <text evidence="2">The sequence shown here is derived from an EMBL/GenBank/DDBJ whole genome shotgun (WGS) entry which is preliminary data.</text>
</comment>
<dbReference type="AlphaFoldDB" id="A0A6I3X7S2"/>
<name>A0A6I3X7S2_9BURK</name>
<keyword evidence="1" id="KW-1133">Transmembrane helix</keyword>
<keyword evidence="1" id="KW-0812">Transmembrane</keyword>
<evidence type="ECO:0000313" key="3">
    <source>
        <dbReference type="Proteomes" id="UP000431684"/>
    </source>
</evidence>
<reference evidence="2 3" key="1">
    <citation type="submission" date="2019-11" db="EMBL/GenBank/DDBJ databases">
        <title>Draft Genome Sequences of Six Type Strains of the Genus Massilia.</title>
        <authorList>
            <person name="Miess H."/>
            <person name="Frediansyah A."/>
            <person name="Goeker M."/>
            <person name="Gross H."/>
        </authorList>
    </citation>
    <scope>NUCLEOTIDE SEQUENCE [LARGE SCALE GENOMIC DNA]</scope>
    <source>
        <strain evidence="2 3">DSM 17513</strain>
    </source>
</reference>
<dbReference type="Proteomes" id="UP000431684">
    <property type="component" value="Unassembled WGS sequence"/>
</dbReference>
<feature type="transmembrane region" description="Helical" evidence="1">
    <location>
        <begin position="71"/>
        <end position="92"/>
    </location>
</feature>
<proteinExistence type="predicted"/>
<sequence length="128" mass="13169">MKKLLAVTIVVLLFIAACNTFDHPWGHDFHVNVDGDEFGGPFGWLLGVLLAGGGVLVGAVVLVCAAMLAGLLFAGLGMLVVVGLAALGIAIAAALSPLLLPLAIVIGLVWYFNRRGRKSVPAPKEAAV</sequence>
<dbReference type="EMBL" id="WNWM01000002">
    <property type="protein sequence ID" value="MUI12879.1"/>
    <property type="molecule type" value="Genomic_DNA"/>
</dbReference>
<protein>
    <submittedName>
        <fullName evidence="2">Uncharacterized protein</fullName>
    </submittedName>
</protein>
<dbReference type="RefSeq" id="WP_155708766.1">
    <property type="nucleotide sequence ID" value="NZ_BMWU01000013.1"/>
</dbReference>
<dbReference type="OrthoDB" id="8759290at2"/>
<organism evidence="2 3">
    <name type="scientific">Pseudoduganella dura</name>
    <dbReference type="NCBI Taxonomy" id="321982"/>
    <lineage>
        <taxon>Bacteria</taxon>
        <taxon>Pseudomonadati</taxon>
        <taxon>Pseudomonadota</taxon>
        <taxon>Betaproteobacteria</taxon>
        <taxon>Burkholderiales</taxon>
        <taxon>Oxalobacteraceae</taxon>
        <taxon>Telluria group</taxon>
        <taxon>Pseudoduganella</taxon>
    </lineage>
</organism>
<evidence type="ECO:0000313" key="2">
    <source>
        <dbReference type="EMBL" id="MUI12879.1"/>
    </source>
</evidence>
<evidence type="ECO:0000256" key="1">
    <source>
        <dbReference type="SAM" id="Phobius"/>
    </source>
</evidence>